<dbReference type="GO" id="GO:0005634">
    <property type="term" value="C:nucleus"/>
    <property type="evidence" value="ECO:0007669"/>
    <property type="project" value="UniProtKB-SubCell"/>
</dbReference>
<dbReference type="FunCoup" id="W5LJ03">
    <property type="interactions" value="1"/>
</dbReference>
<dbReference type="GO" id="GO:0000981">
    <property type="term" value="F:DNA-binding transcription factor activity, RNA polymerase II-specific"/>
    <property type="evidence" value="ECO:0007669"/>
    <property type="project" value="InterPro"/>
</dbReference>
<evidence type="ECO:0000256" key="5">
    <source>
        <dbReference type="ARBA" id="ARBA00023155"/>
    </source>
</evidence>
<feature type="region of interest" description="Disordered" evidence="9">
    <location>
        <begin position="446"/>
        <end position="472"/>
    </location>
</feature>
<dbReference type="PROSITE" id="PS50071">
    <property type="entry name" value="HOMEOBOX_2"/>
    <property type="match status" value="1"/>
</dbReference>
<dbReference type="eggNOG" id="KOG0490">
    <property type="taxonomic scope" value="Eukaryota"/>
</dbReference>
<organism evidence="12 13">
    <name type="scientific">Astyanax mexicanus</name>
    <name type="common">Blind cave fish</name>
    <name type="synonym">Astyanax fasciatus mexicanus</name>
    <dbReference type="NCBI Taxonomy" id="7994"/>
    <lineage>
        <taxon>Eukaryota</taxon>
        <taxon>Metazoa</taxon>
        <taxon>Chordata</taxon>
        <taxon>Craniata</taxon>
        <taxon>Vertebrata</taxon>
        <taxon>Euteleostomi</taxon>
        <taxon>Actinopterygii</taxon>
        <taxon>Neopterygii</taxon>
        <taxon>Teleostei</taxon>
        <taxon>Ostariophysi</taxon>
        <taxon>Characiformes</taxon>
        <taxon>Characoidei</taxon>
        <taxon>Acestrorhamphidae</taxon>
        <taxon>Acestrorhamphinae</taxon>
        <taxon>Astyanax</taxon>
    </lineage>
</organism>
<keyword evidence="4 7" id="KW-0238">DNA-binding</keyword>
<dbReference type="PANTHER" id="PTHR24329:SF337">
    <property type="entry name" value="ARISTALESS RELATED HOMEOBOX"/>
    <property type="match status" value="1"/>
</dbReference>
<dbReference type="Proteomes" id="UP000018467">
    <property type="component" value="Unassembled WGS sequence"/>
</dbReference>
<feature type="domain" description="Homeobox" evidence="10">
    <location>
        <begin position="275"/>
        <end position="335"/>
    </location>
</feature>
<dbReference type="HOGENOM" id="CLU_047013_7_0_1"/>
<feature type="domain" description="OAR" evidence="11">
    <location>
        <begin position="475"/>
        <end position="488"/>
    </location>
</feature>
<feature type="compositionally biased region" description="Basic and acidic residues" evidence="9">
    <location>
        <begin position="205"/>
        <end position="220"/>
    </location>
</feature>
<accession>W5LJ03</accession>
<evidence type="ECO:0000256" key="3">
    <source>
        <dbReference type="ARBA" id="ARBA00022473"/>
    </source>
</evidence>
<dbReference type="InterPro" id="IPR003654">
    <property type="entry name" value="OAR_dom"/>
</dbReference>
<evidence type="ECO:0000256" key="9">
    <source>
        <dbReference type="SAM" id="MobiDB-lite"/>
    </source>
</evidence>
<comment type="subcellular location">
    <subcellularLocation>
        <location evidence="1 7 8">Nucleus</location>
    </subcellularLocation>
</comment>
<evidence type="ECO:0000256" key="1">
    <source>
        <dbReference type="ARBA" id="ARBA00004123"/>
    </source>
</evidence>
<evidence type="ECO:0000256" key="4">
    <source>
        <dbReference type="ARBA" id="ARBA00023125"/>
    </source>
</evidence>
<reference evidence="12" key="4">
    <citation type="submission" date="2025-09" db="UniProtKB">
        <authorList>
            <consortium name="Ensembl"/>
        </authorList>
    </citation>
    <scope>IDENTIFICATION</scope>
</reference>
<keyword evidence="13" id="KW-1185">Reference proteome</keyword>
<keyword evidence="6 7" id="KW-0539">Nucleus</keyword>
<dbReference type="PROSITE" id="PS50803">
    <property type="entry name" value="OAR"/>
    <property type="match status" value="1"/>
</dbReference>
<dbReference type="Bgee" id="ENSAMXG00000019244">
    <property type="expression patterns" value="Expressed in embryo and 2 other cell types or tissues"/>
</dbReference>
<dbReference type="GO" id="GO:0000977">
    <property type="term" value="F:RNA polymerase II transcription regulatory region sequence-specific DNA binding"/>
    <property type="evidence" value="ECO:0007669"/>
    <property type="project" value="TreeGrafter"/>
</dbReference>
<dbReference type="InterPro" id="IPR001356">
    <property type="entry name" value="HD"/>
</dbReference>
<dbReference type="PANTHER" id="PTHR24329">
    <property type="entry name" value="HOMEOBOX PROTEIN ARISTALESS"/>
    <property type="match status" value="1"/>
</dbReference>
<reference evidence="12" key="3">
    <citation type="submission" date="2025-08" db="UniProtKB">
        <authorList>
            <consortium name="Ensembl"/>
        </authorList>
    </citation>
    <scope>IDENTIFICATION</scope>
</reference>
<reference evidence="13" key="2">
    <citation type="journal article" date="2014" name="Nat. Commun.">
        <title>The cavefish genome reveals candidate genes for eye loss.</title>
        <authorList>
            <person name="McGaugh S.E."/>
            <person name="Gross J.B."/>
            <person name="Aken B."/>
            <person name="Blin M."/>
            <person name="Borowsky R."/>
            <person name="Chalopin D."/>
            <person name="Hinaux H."/>
            <person name="Jeffery W.R."/>
            <person name="Keene A."/>
            <person name="Ma L."/>
            <person name="Minx P."/>
            <person name="Murphy D."/>
            <person name="O'Quin K.E."/>
            <person name="Retaux S."/>
            <person name="Rohner N."/>
            <person name="Searle S.M."/>
            <person name="Stahl B.A."/>
            <person name="Tabin C."/>
            <person name="Volff J.N."/>
            <person name="Yoshizawa M."/>
            <person name="Warren W.C."/>
        </authorList>
    </citation>
    <scope>NUCLEOTIDE SEQUENCE [LARGE SCALE GENOMIC DNA]</scope>
    <source>
        <strain evidence="13">female</strain>
    </source>
</reference>
<dbReference type="PROSITE" id="PS00027">
    <property type="entry name" value="HOMEOBOX_1"/>
    <property type="match status" value="1"/>
</dbReference>
<dbReference type="FunFam" id="1.10.10.60:FF:000102">
    <property type="entry name" value="Aristaless related homeobox"/>
    <property type="match status" value="1"/>
</dbReference>
<dbReference type="Ensembl" id="ENSAMXT00000019815.2">
    <property type="protein sequence ID" value="ENSAMXP00000019815.2"/>
    <property type="gene ID" value="ENSAMXG00000019244.2"/>
</dbReference>
<dbReference type="InterPro" id="IPR009057">
    <property type="entry name" value="Homeodomain-like_sf"/>
</dbReference>
<sequence>MLCEIWWAPQLVKKGSKCNDEWPGLSVQQIEPLSGCPIRRGAQGAHTHVRVKRGSEGGNRFTKEGECDPWTITTPHMSPSDMSAQAEDDMQHQTDCKWKSQTLLSSYCIESILARRSPLTVRLLGVQSGSKEESSAAGQAAPKTRSSPHPDIMHVPPKLRRPFSPVFAGHAHEGKPADDERLAESARDSLKISHAPQLSISRSRSYQEHAPKSETEEARADLAGAGVAAGAWRERSGSPGREEDCLEEEHEKLREGEEGACFSAGSDAEDGTQKRKQRRYRTTFTSYQLEQLERAFQKTHYPDVFTREELAMRLDLTEARVQVWFQNRRAKWRKREKAGIQAHPLGLHFPGPITAAQSLCHFLGAAPFTPAPHPAMESAWPASLHRLTQGLPSPTSPHRISSLLGAAMFRHPAFVGPTFGRFFTSMTPLALQRLPLPAMESLLQSHPHIPEAPSSSPPTPPTPSSTSLPVDRRASSIAALRLKAKEHSAQLSHLSVIAAGAAGKEA</sequence>
<dbReference type="AlphaFoldDB" id="W5LJ03"/>
<proteinExistence type="inferred from homology"/>
<dbReference type="CDD" id="cd00086">
    <property type="entry name" value="homeodomain"/>
    <property type="match status" value="1"/>
</dbReference>
<dbReference type="GeneTree" id="ENSGT00940000160633"/>
<dbReference type="Pfam" id="PF00046">
    <property type="entry name" value="Homeodomain"/>
    <property type="match status" value="1"/>
</dbReference>
<evidence type="ECO:0000256" key="8">
    <source>
        <dbReference type="RuleBase" id="RU000682"/>
    </source>
</evidence>
<comment type="similarity">
    <text evidence="2">Belongs to the paired homeobox family. Bicoid subfamily.</text>
</comment>
<reference evidence="13" key="1">
    <citation type="submission" date="2013-03" db="EMBL/GenBank/DDBJ databases">
        <authorList>
            <person name="Jeffery W."/>
            <person name="Warren W."/>
            <person name="Wilson R.K."/>
        </authorList>
    </citation>
    <scope>NUCLEOTIDE SEQUENCE</scope>
    <source>
        <strain evidence="13">female</strain>
    </source>
</reference>
<feature type="compositionally biased region" description="Basic and acidic residues" evidence="9">
    <location>
        <begin position="232"/>
        <end position="257"/>
    </location>
</feature>
<feature type="compositionally biased region" description="Basic and acidic residues" evidence="9">
    <location>
        <begin position="170"/>
        <end position="191"/>
    </location>
</feature>
<protein>
    <submittedName>
        <fullName evidence="12">Aristaless related homeobox</fullName>
    </submittedName>
</protein>
<dbReference type="InterPro" id="IPR017970">
    <property type="entry name" value="Homeobox_CS"/>
</dbReference>
<evidence type="ECO:0000259" key="10">
    <source>
        <dbReference type="PROSITE" id="PS50071"/>
    </source>
</evidence>
<dbReference type="InParanoid" id="W5LJ03"/>
<dbReference type="SUPFAM" id="SSF46689">
    <property type="entry name" value="Homeodomain-like"/>
    <property type="match status" value="1"/>
</dbReference>
<evidence type="ECO:0000259" key="11">
    <source>
        <dbReference type="PROSITE" id="PS50803"/>
    </source>
</evidence>
<dbReference type="SMART" id="SM00389">
    <property type="entry name" value="HOX"/>
    <property type="match status" value="1"/>
</dbReference>
<dbReference type="Gene3D" id="1.10.10.60">
    <property type="entry name" value="Homeodomain-like"/>
    <property type="match status" value="1"/>
</dbReference>
<evidence type="ECO:0000256" key="6">
    <source>
        <dbReference type="ARBA" id="ARBA00023242"/>
    </source>
</evidence>
<dbReference type="STRING" id="7994.ENSAMXP00000019815"/>
<feature type="compositionally biased region" description="Low complexity" evidence="9">
    <location>
        <begin position="221"/>
        <end position="231"/>
    </location>
</feature>
<evidence type="ECO:0000256" key="7">
    <source>
        <dbReference type="PROSITE-ProRule" id="PRU00108"/>
    </source>
</evidence>
<evidence type="ECO:0000313" key="13">
    <source>
        <dbReference type="Proteomes" id="UP000018467"/>
    </source>
</evidence>
<feature type="DNA-binding region" description="Homeobox" evidence="7">
    <location>
        <begin position="277"/>
        <end position="336"/>
    </location>
</feature>
<dbReference type="Pfam" id="PF03826">
    <property type="entry name" value="OAR"/>
    <property type="match status" value="1"/>
</dbReference>
<feature type="region of interest" description="Disordered" evidence="9">
    <location>
        <begin position="129"/>
        <end position="279"/>
    </location>
</feature>
<keyword evidence="3" id="KW-0217">Developmental protein</keyword>
<keyword evidence="5 7" id="KW-0371">Homeobox</keyword>
<evidence type="ECO:0000313" key="12">
    <source>
        <dbReference type="Ensembl" id="ENSAMXP00000019815.2"/>
    </source>
</evidence>
<name>W5LJ03_ASTMX</name>
<evidence type="ECO:0000256" key="2">
    <source>
        <dbReference type="ARBA" id="ARBA00006503"/>
    </source>
</evidence>
<dbReference type="InterPro" id="IPR050649">
    <property type="entry name" value="Paired_Homeobox_TFs"/>
</dbReference>